<dbReference type="HOGENOM" id="CLU_007383_1_7_10"/>
<keyword evidence="4" id="KW-1185">Reference proteome</keyword>
<dbReference type="Pfam" id="PF01370">
    <property type="entry name" value="Epimerase"/>
    <property type="match status" value="1"/>
</dbReference>
<dbReference type="InterPro" id="IPR036291">
    <property type="entry name" value="NAD(P)-bd_dom_sf"/>
</dbReference>
<reference evidence="3 4" key="1">
    <citation type="submission" date="2012-02" db="EMBL/GenBank/DDBJ databases">
        <title>The Genome Sequence of Bacteroides cellulosilyticus CL02T12C19.</title>
        <authorList>
            <consortium name="The Broad Institute Genome Sequencing Platform"/>
            <person name="Earl A."/>
            <person name="Ward D."/>
            <person name="Feldgarden M."/>
            <person name="Gevers D."/>
            <person name="Zitomersky N.L."/>
            <person name="Coyne M.J."/>
            <person name="Comstock L.E."/>
            <person name="Young S.K."/>
            <person name="Zeng Q."/>
            <person name="Gargeya S."/>
            <person name="Fitzgerald M."/>
            <person name="Haas B."/>
            <person name="Abouelleil A."/>
            <person name="Alvarado L."/>
            <person name="Arachchi H.M."/>
            <person name="Berlin A."/>
            <person name="Chapman S.B."/>
            <person name="Gearin G."/>
            <person name="Goldberg J."/>
            <person name="Griggs A."/>
            <person name="Gujja S."/>
            <person name="Hansen M."/>
            <person name="Heiman D."/>
            <person name="Howarth C."/>
            <person name="Larimer J."/>
            <person name="Lui A."/>
            <person name="MacDonald P.J.P."/>
            <person name="McCowen C."/>
            <person name="Montmayeur A."/>
            <person name="Murphy C."/>
            <person name="Neiman D."/>
            <person name="Pearson M."/>
            <person name="Priest M."/>
            <person name="Roberts A."/>
            <person name="Saif S."/>
            <person name="Shea T."/>
            <person name="Sisk P."/>
            <person name="Stolte C."/>
            <person name="Sykes S."/>
            <person name="Wortman J."/>
            <person name="Nusbaum C."/>
            <person name="Birren B."/>
        </authorList>
    </citation>
    <scope>NUCLEOTIDE SEQUENCE [LARGE SCALE GENOMIC DNA]</scope>
    <source>
        <strain evidence="3 4">CL02T12C19</strain>
    </source>
</reference>
<dbReference type="RefSeq" id="WP_007217161.1">
    <property type="nucleotide sequence ID" value="NZ_JH724086.1"/>
</dbReference>
<dbReference type="CDD" id="cd08946">
    <property type="entry name" value="SDR_e"/>
    <property type="match status" value="1"/>
</dbReference>
<comment type="similarity">
    <text evidence="1">Belongs to the NAD(P)-dependent epimerase/dehydratase family.</text>
</comment>
<gene>
    <name evidence="3" type="ORF">HMPREF1062_02500</name>
</gene>
<dbReference type="SUPFAM" id="SSF51735">
    <property type="entry name" value="NAD(P)-binding Rossmann-fold domains"/>
    <property type="match status" value="1"/>
</dbReference>
<evidence type="ECO:0000313" key="3">
    <source>
        <dbReference type="EMBL" id="EIY31657.1"/>
    </source>
</evidence>
<dbReference type="EMBL" id="AGXG01000055">
    <property type="protein sequence ID" value="EIY31657.1"/>
    <property type="molecule type" value="Genomic_DNA"/>
</dbReference>
<dbReference type="PANTHER" id="PTHR43000">
    <property type="entry name" value="DTDP-D-GLUCOSE 4,6-DEHYDRATASE-RELATED"/>
    <property type="match status" value="1"/>
</dbReference>
<protein>
    <recommendedName>
        <fullName evidence="2">NAD-dependent epimerase/dehydratase domain-containing protein</fullName>
    </recommendedName>
</protein>
<evidence type="ECO:0000259" key="2">
    <source>
        <dbReference type="Pfam" id="PF01370"/>
    </source>
</evidence>
<organism evidence="3 4">
    <name type="scientific">Bacteroides cellulosilyticus CL02T12C19</name>
    <dbReference type="NCBI Taxonomy" id="997874"/>
    <lineage>
        <taxon>Bacteria</taxon>
        <taxon>Pseudomonadati</taxon>
        <taxon>Bacteroidota</taxon>
        <taxon>Bacteroidia</taxon>
        <taxon>Bacteroidales</taxon>
        <taxon>Bacteroidaceae</taxon>
        <taxon>Bacteroides</taxon>
    </lineage>
</organism>
<proteinExistence type="inferred from homology"/>
<evidence type="ECO:0000313" key="4">
    <source>
        <dbReference type="Proteomes" id="UP000003741"/>
    </source>
</evidence>
<dbReference type="Proteomes" id="UP000003741">
    <property type="component" value="Unassembled WGS sequence"/>
</dbReference>
<dbReference type="OrthoDB" id="9801785at2"/>
<evidence type="ECO:0000256" key="1">
    <source>
        <dbReference type="ARBA" id="ARBA00007637"/>
    </source>
</evidence>
<sequence>MRVAITGAGGFIGSKVLKKLMDYEGIDILALSRERYDGVPLNKVRWGRTDYSVNSLSGILGNVDVIIHLAATRGTQGLISDYHVNEIITENILLVMNKLNIKHIVFASSIAVYSDITKIPWQENICLQPKTLYGISKASCEYLCIFYAHKFKFRYTILRIAQVLGIEERRKGMMNNFIESACLNKQLIVNGRSVAKRQFIYVDDLAKTFVLCAIRQYEESIILNVGMQEAYTNLSIAKTVNLVFENSNSVDYKDNIDESIDSSFMDTHHYISVLGLKPKTMKEALYELKKQIN</sequence>
<feature type="domain" description="NAD-dependent epimerase/dehydratase" evidence="2">
    <location>
        <begin position="3"/>
        <end position="226"/>
    </location>
</feature>
<name>I8W1N9_9BACE</name>
<comment type="caution">
    <text evidence="3">The sequence shown here is derived from an EMBL/GenBank/DDBJ whole genome shotgun (WGS) entry which is preliminary data.</text>
</comment>
<dbReference type="Gene3D" id="3.40.50.720">
    <property type="entry name" value="NAD(P)-binding Rossmann-like Domain"/>
    <property type="match status" value="1"/>
</dbReference>
<accession>I8W1N9</accession>
<dbReference type="InterPro" id="IPR001509">
    <property type="entry name" value="Epimerase_deHydtase"/>
</dbReference>
<dbReference type="AlphaFoldDB" id="I8W1N9"/>
<dbReference type="PATRIC" id="fig|997874.3.peg.2558"/>